<evidence type="ECO:0000313" key="1">
    <source>
        <dbReference type="EMBL" id="KAJ7634664.1"/>
    </source>
</evidence>
<sequence length="297" mass="32425">MLASLIRELIPARTSAQLSNALKSLCNTPALVSGANRGDLDAVQTARTSVLLSASQEYYSVSVKFHDHASLIIPDYFTALGYIFSMQPYGPLSMSERIRLLALYRPHFVQSRAPTTVQLLWVNSPSDTRVVLGSSLAWLKPRSHFLMARAVREGILRELWHDALVNPTPMQTRFPNPVGSLFGTCWGDCAEAISLSAFRQLVASGTSLRTLALNVAAMNAVDPLTGLSACDSILARTDLSLHDLLNILAHANAFRQMCHNCEHLRDTVGADILDCARPEFWRGVGTFAEPGGILVHG</sequence>
<gene>
    <name evidence="1" type="ORF">FB45DRAFT_909483</name>
</gene>
<dbReference type="Proteomes" id="UP001221142">
    <property type="component" value="Unassembled WGS sequence"/>
</dbReference>
<dbReference type="EMBL" id="JARKIF010000007">
    <property type="protein sequence ID" value="KAJ7634664.1"/>
    <property type="molecule type" value="Genomic_DNA"/>
</dbReference>
<organism evidence="1 2">
    <name type="scientific">Roridomyces roridus</name>
    <dbReference type="NCBI Taxonomy" id="1738132"/>
    <lineage>
        <taxon>Eukaryota</taxon>
        <taxon>Fungi</taxon>
        <taxon>Dikarya</taxon>
        <taxon>Basidiomycota</taxon>
        <taxon>Agaricomycotina</taxon>
        <taxon>Agaricomycetes</taxon>
        <taxon>Agaricomycetidae</taxon>
        <taxon>Agaricales</taxon>
        <taxon>Marasmiineae</taxon>
        <taxon>Mycenaceae</taxon>
        <taxon>Roridomyces</taxon>
    </lineage>
</organism>
<protein>
    <submittedName>
        <fullName evidence="1">Uncharacterized protein</fullName>
    </submittedName>
</protein>
<reference evidence="1" key="1">
    <citation type="submission" date="2023-03" db="EMBL/GenBank/DDBJ databases">
        <title>Massive genome expansion in bonnet fungi (Mycena s.s.) driven by repeated elements and novel gene families across ecological guilds.</title>
        <authorList>
            <consortium name="Lawrence Berkeley National Laboratory"/>
            <person name="Harder C.B."/>
            <person name="Miyauchi S."/>
            <person name="Viragh M."/>
            <person name="Kuo A."/>
            <person name="Thoen E."/>
            <person name="Andreopoulos B."/>
            <person name="Lu D."/>
            <person name="Skrede I."/>
            <person name="Drula E."/>
            <person name="Henrissat B."/>
            <person name="Morin E."/>
            <person name="Kohler A."/>
            <person name="Barry K."/>
            <person name="LaButti K."/>
            <person name="Morin E."/>
            <person name="Salamov A."/>
            <person name="Lipzen A."/>
            <person name="Mereny Z."/>
            <person name="Hegedus B."/>
            <person name="Baldrian P."/>
            <person name="Stursova M."/>
            <person name="Weitz H."/>
            <person name="Taylor A."/>
            <person name="Grigoriev I.V."/>
            <person name="Nagy L.G."/>
            <person name="Martin F."/>
            <person name="Kauserud H."/>
        </authorList>
    </citation>
    <scope>NUCLEOTIDE SEQUENCE</scope>
    <source>
        <strain evidence="1">9284</strain>
    </source>
</reference>
<name>A0AAD7BYY2_9AGAR</name>
<accession>A0AAD7BYY2</accession>
<keyword evidence="2" id="KW-1185">Reference proteome</keyword>
<evidence type="ECO:0000313" key="2">
    <source>
        <dbReference type="Proteomes" id="UP001221142"/>
    </source>
</evidence>
<dbReference type="AlphaFoldDB" id="A0AAD7BYY2"/>
<comment type="caution">
    <text evidence="1">The sequence shown here is derived from an EMBL/GenBank/DDBJ whole genome shotgun (WGS) entry which is preliminary data.</text>
</comment>
<proteinExistence type="predicted"/>